<dbReference type="PROSITE" id="PS50176">
    <property type="entry name" value="ARM_REPEAT"/>
    <property type="match status" value="1"/>
</dbReference>
<proteinExistence type="predicted"/>
<dbReference type="OrthoDB" id="9770306at2"/>
<dbReference type="PROSITE" id="PS00198">
    <property type="entry name" value="4FE4S_FER_1"/>
    <property type="match status" value="1"/>
</dbReference>
<dbReference type="InterPro" id="IPR016167">
    <property type="entry name" value="FAD-bd_PCMH_sub1"/>
</dbReference>
<protein>
    <submittedName>
        <fullName evidence="10">FAD/FMN-containing dehydrogenase</fullName>
    </submittedName>
</protein>
<dbReference type="PROSITE" id="PS51387">
    <property type="entry name" value="FAD_PCMH"/>
    <property type="match status" value="1"/>
</dbReference>
<reference evidence="11" key="1">
    <citation type="submission" date="2016-10" db="EMBL/GenBank/DDBJ databases">
        <authorList>
            <person name="Varghese N."/>
            <person name="Submissions S."/>
        </authorList>
    </citation>
    <scope>NUCLEOTIDE SEQUENCE [LARGE SCALE GENOMIC DNA]</scope>
    <source>
        <strain evidence="11">KPR-1</strain>
    </source>
</reference>
<organism evidence="10 11">
    <name type="scientific">Bowdeniella nasicola</name>
    <dbReference type="NCBI Taxonomy" id="208480"/>
    <lineage>
        <taxon>Bacteria</taxon>
        <taxon>Bacillati</taxon>
        <taxon>Actinomycetota</taxon>
        <taxon>Actinomycetes</taxon>
        <taxon>Actinomycetales</taxon>
        <taxon>Actinomycetaceae</taxon>
        <taxon>Bowdeniella</taxon>
    </lineage>
</organism>
<keyword evidence="2" id="KW-0285">Flavoprotein</keyword>
<evidence type="ECO:0000256" key="4">
    <source>
        <dbReference type="ARBA" id="ARBA00022827"/>
    </source>
</evidence>
<dbReference type="GO" id="GO:0071949">
    <property type="term" value="F:FAD binding"/>
    <property type="evidence" value="ECO:0007669"/>
    <property type="project" value="InterPro"/>
</dbReference>
<evidence type="ECO:0000256" key="6">
    <source>
        <dbReference type="ARBA" id="ARBA00023004"/>
    </source>
</evidence>
<keyword evidence="6" id="KW-0408">Iron</keyword>
<dbReference type="InterPro" id="IPR016169">
    <property type="entry name" value="FAD-bd_PCMH_sub2"/>
</dbReference>
<dbReference type="Gene3D" id="3.30.43.10">
    <property type="entry name" value="Uridine Diphospho-n-acetylenolpyruvylglucosamine Reductase, domain 2"/>
    <property type="match status" value="1"/>
</dbReference>
<evidence type="ECO:0000256" key="7">
    <source>
        <dbReference type="ARBA" id="ARBA00023014"/>
    </source>
</evidence>
<evidence type="ECO:0000256" key="5">
    <source>
        <dbReference type="ARBA" id="ARBA00023002"/>
    </source>
</evidence>
<dbReference type="InterPro" id="IPR016166">
    <property type="entry name" value="FAD-bd_PCMH"/>
</dbReference>
<evidence type="ECO:0000313" key="11">
    <source>
        <dbReference type="Proteomes" id="UP000199288"/>
    </source>
</evidence>
<evidence type="ECO:0000256" key="3">
    <source>
        <dbReference type="ARBA" id="ARBA00022723"/>
    </source>
</evidence>
<dbReference type="InterPro" id="IPR006094">
    <property type="entry name" value="Oxid_FAD_bind_N"/>
</dbReference>
<dbReference type="AlphaFoldDB" id="A0A1H3X511"/>
<evidence type="ECO:0000259" key="9">
    <source>
        <dbReference type="PROSITE" id="PS51387"/>
    </source>
</evidence>
<comment type="cofactor">
    <cofactor evidence="1">
        <name>FAD</name>
        <dbReference type="ChEBI" id="CHEBI:57692"/>
    </cofactor>
</comment>
<dbReference type="InterPro" id="IPR017896">
    <property type="entry name" value="4Fe4S_Fe-S-bd"/>
</dbReference>
<accession>A0A1H3X511</accession>
<dbReference type="InterPro" id="IPR000225">
    <property type="entry name" value="Armadillo"/>
</dbReference>
<dbReference type="RefSeq" id="WP_092561874.1">
    <property type="nucleotide sequence ID" value="NZ_FNQV01000003.1"/>
</dbReference>
<dbReference type="Pfam" id="PF02913">
    <property type="entry name" value="FAD-oxidase_C"/>
    <property type="match status" value="1"/>
</dbReference>
<sequence>MIQQREWRVELAARLRPQLSGTVETHPRRRAEYTSDAGNYRLLPAAVIYPRDVADIVATVQFAREHGVPIAMRGAGTSIAGNAISDGFVLDTSRHLTTIHALDPHARVADVDAGVVMGSLQTLAAPHGLRFGPDPSTWTRATFGGMIGNNACGPRAVAYGKTADNVLELDCIDGTGRTFTARAGELGSVAGLDQIVRRYLAEIRTELGTFSRQVSGYSLDYLLPERGADLPKMLVGTEASLVIVTRARLALVTAPRQPQLLVLGYPDMITAADDVPRLLDEAVTAIEGFDARLVDYVIAAKGASAVPAMPKGGGWLLVEVADPTGDPARARARARELAENSHAIDSALYPPGAAAAALWKIRADGAGLGGRTPEGKPAWPGLEDAAVPPENLGAYLRDFTAELDRFGLDGLIYGHFGDGCVHVRIDFPLDEPDGARIMDDFMHAMAPIIARHGGSISGEHGDGRARSEVLAAMYSPALLTAFAEVKRLFDPDAILNPGVITDPAPLAKDLRLPQGQPLISRSFTLGSDGYDLGRAVHRCTGVGKCRVTSPGHVMCPSFRATGDEKDTTRARARILQEVANGSFVHALDSDAVRESLDLCLACKACSSDCPTGIDMARYKSEVLSQIYAGRRRPRTHYTLGWLPRLIRLLTATPAGPPVAAAAARAVRRIRPLERLVLRAAGMAESRELIDLESVSLTRWFRRRAARRQRPERFVIVWADTFSHLLDSGGAKATIELLSELGYTVLLAPEDACCGLTYVTTGQLERARASQQRLLQTLAPLALDGVPIVGIEPSCLATLRDDLPALNPEDPRASAVAAMTFTLAEFLTHPQLGPTDFRPPDLTGVRILAQPHCHHYAVMGWQADHELLAAAGAEVTTITGCCGMAGNFGMEADHAEVSRAVAETALLPALREHEDALVLADGFSCRTQIAQLSDRRAIHLAALLQGSRGMTQ</sequence>
<feature type="domain" description="4Fe-4S ferredoxin-type" evidence="8">
    <location>
        <begin position="590"/>
        <end position="618"/>
    </location>
</feature>
<dbReference type="PROSITE" id="PS51379">
    <property type="entry name" value="4FE4S_FER_2"/>
    <property type="match status" value="1"/>
</dbReference>
<dbReference type="PANTHER" id="PTHR11748:SF119">
    <property type="entry name" value="D-2-HYDROXYGLUTARATE DEHYDROGENASE"/>
    <property type="match status" value="1"/>
</dbReference>
<evidence type="ECO:0000313" key="10">
    <source>
        <dbReference type="EMBL" id="SDZ94330.1"/>
    </source>
</evidence>
<keyword evidence="4" id="KW-0274">FAD</keyword>
<dbReference type="InterPro" id="IPR017900">
    <property type="entry name" value="4Fe4S_Fe_S_CS"/>
</dbReference>
<keyword evidence="7" id="KW-0411">Iron-sulfur</keyword>
<gene>
    <name evidence="10" type="ORF">SAMN02910418_00606</name>
</gene>
<dbReference type="GO" id="GO:0008720">
    <property type="term" value="F:D-lactate dehydrogenase (NAD+) activity"/>
    <property type="evidence" value="ECO:0007669"/>
    <property type="project" value="TreeGrafter"/>
</dbReference>
<dbReference type="GO" id="GO:0051536">
    <property type="term" value="F:iron-sulfur cluster binding"/>
    <property type="evidence" value="ECO:0007669"/>
    <property type="project" value="UniProtKB-KW"/>
</dbReference>
<evidence type="ECO:0000256" key="2">
    <source>
        <dbReference type="ARBA" id="ARBA00022630"/>
    </source>
</evidence>
<keyword evidence="11" id="KW-1185">Reference proteome</keyword>
<dbReference type="SUPFAM" id="SSF56176">
    <property type="entry name" value="FAD-binding/transporter-associated domain-like"/>
    <property type="match status" value="1"/>
</dbReference>
<dbReference type="PANTHER" id="PTHR11748">
    <property type="entry name" value="D-LACTATE DEHYDROGENASE"/>
    <property type="match status" value="1"/>
</dbReference>
<dbReference type="InterPro" id="IPR016164">
    <property type="entry name" value="FAD-linked_Oxase-like_C"/>
</dbReference>
<dbReference type="InterPro" id="IPR004113">
    <property type="entry name" value="FAD-bd_oxidored_4_C"/>
</dbReference>
<dbReference type="GO" id="GO:1903457">
    <property type="term" value="P:lactate catabolic process"/>
    <property type="evidence" value="ECO:0007669"/>
    <property type="project" value="TreeGrafter"/>
</dbReference>
<dbReference type="Gene3D" id="3.30.465.10">
    <property type="match status" value="1"/>
</dbReference>
<keyword evidence="5" id="KW-0560">Oxidoreductase</keyword>
<dbReference type="SUPFAM" id="SSF46548">
    <property type="entry name" value="alpha-helical ferredoxin"/>
    <property type="match status" value="1"/>
</dbReference>
<dbReference type="InterPro" id="IPR036318">
    <property type="entry name" value="FAD-bd_PCMH-like_sf"/>
</dbReference>
<evidence type="ECO:0000259" key="8">
    <source>
        <dbReference type="PROSITE" id="PS51379"/>
    </source>
</evidence>
<evidence type="ECO:0000256" key="1">
    <source>
        <dbReference type="ARBA" id="ARBA00001974"/>
    </source>
</evidence>
<dbReference type="GO" id="GO:0046872">
    <property type="term" value="F:metal ion binding"/>
    <property type="evidence" value="ECO:0007669"/>
    <property type="project" value="UniProtKB-KW"/>
</dbReference>
<dbReference type="EMBL" id="FNQV01000003">
    <property type="protein sequence ID" value="SDZ94330.1"/>
    <property type="molecule type" value="Genomic_DNA"/>
</dbReference>
<dbReference type="GO" id="GO:0004458">
    <property type="term" value="F:D-lactate dehydrogenase (cytochrome) activity"/>
    <property type="evidence" value="ECO:0007669"/>
    <property type="project" value="TreeGrafter"/>
</dbReference>
<dbReference type="InterPro" id="IPR016171">
    <property type="entry name" value="Vanillyl_alc_oxidase_C-sub2"/>
</dbReference>
<dbReference type="SUPFAM" id="SSF55103">
    <property type="entry name" value="FAD-linked oxidases, C-terminal domain"/>
    <property type="match status" value="1"/>
</dbReference>
<dbReference type="Gene3D" id="1.10.45.10">
    <property type="entry name" value="Vanillyl-alcohol Oxidase, Chain A, domain 4"/>
    <property type="match status" value="1"/>
</dbReference>
<feature type="domain" description="FAD-binding PCMH-type" evidence="9">
    <location>
        <begin position="40"/>
        <end position="254"/>
    </location>
</feature>
<dbReference type="Pfam" id="PF02754">
    <property type="entry name" value="CCG"/>
    <property type="match status" value="2"/>
</dbReference>
<dbReference type="Proteomes" id="UP000199288">
    <property type="component" value="Unassembled WGS sequence"/>
</dbReference>
<keyword evidence="3" id="KW-0479">Metal-binding</keyword>
<dbReference type="Pfam" id="PF13183">
    <property type="entry name" value="Fer4_8"/>
    <property type="match status" value="1"/>
</dbReference>
<dbReference type="Pfam" id="PF01565">
    <property type="entry name" value="FAD_binding_4"/>
    <property type="match status" value="1"/>
</dbReference>
<dbReference type="InterPro" id="IPR004017">
    <property type="entry name" value="Cys_rich_dom"/>
</dbReference>
<name>A0A1H3X511_9ACTO</name>
<dbReference type="Gene3D" id="3.30.70.2740">
    <property type="match status" value="1"/>
</dbReference>